<dbReference type="EMBL" id="JBHTBW010000087">
    <property type="protein sequence ID" value="MFC7443397.1"/>
    <property type="molecule type" value="Genomic_DNA"/>
</dbReference>
<reference evidence="2" key="1">
    <citation type="journal article" date="2019" name="Int. J. Syst. Evol. Microbiol.">
        <title>The Global Catalogue of Microorganisms (GCM) 10K type strain sequencing project: providing services to taxonomists for standard genome sequencing and annotation.</title>
        <authorList>
            <consortium name="The Broad Institute Genomics Platform"/>
            <consortium name="The Broad Institute Genome Sequencing Center for Infectious Disease"/>
            <person name="Wu L."/>
            <person name="Ma J."/>
        </authorList>
    </citation>
    <scope>NUCLEOTIDE SEQUENCE [LARGE SCALE GENOMIC DNA]</scope>
    <source>
        <strain evidence="2">CGMCC 1.12942</strain>
    </source>
</reference>
<dbReference type="Gene3D" id="2.60.120.40">
    <property type="match status" value="1"/>
</dbReference>
<dbReference type="RefSeq" id="WP_379867727.1">
    <property type="nucleotide sequence ID" value="NZ_JBHTBW010000087.1"/>
</dbReference>
<keyword evidence="2" id="KW-1185">Reference proteome</keyword>
<gene>
    <name evidence="1" type="ORF">ACFQNG_20275</name>
</gene>
<comment type="caution">
    <text evidence="1">The sequence shown here is derived from an EMBL/GenBank/DDBJ whole genome shotgun (WGS) entry which is preliminary data.</text>
</comment>
<protein>
    <recommendedName>
        <fullName evidence="3">C1q domain-containing protein</fullName>
    </recommendedName>
</protein>
<evidence type="ECO:0000313" key="2">
    <source>
        <dbReference type="Proteomes" id="UP001596500"/>
    </source>
</evidence>
<evidence type="ECO:0000313" key="1">
    <source>
        <dbReference type="EMBL" id="MFC7443397.1"/>
    </source>
</evidence>
<evidence type="ECO:0008006" key="3">
    <source>
        <dbReference type="Google" id="ProtNLM"/>
    </source>
</evidence>
<accession>A0ABW2RQW7</accession>
<name>A0ABW2RQW7_9BACL</name>
<organism evidence="1 2">
    <name type="scientific">Laceyella putida</name>
    <dbReference type="NCBI Taxonomy" id="110101"/>
    <lineage>
        <taxon>Bacteria</taxon>
        <taxon>Bacillati</taxon>
        <taxon>Bacillota</taxon>
        <taxon>Bacilli</taxon>
        <taxon>Bacillales</taxon>
        <taxon>Thermoactinomycetaceae</taxon>
        <taxon>Laceyella</taxon>
    </lineage>
</organism>
<sequence>MAKTFYPFDTIPVMEAEWSKMAQWWRTNGVLVEGQIMDSTSADLAVTKGTDPQVKVAKGKAWIEGHYFESTATETLTPPSNQGASGNRVDRVTLELDWVKNKIDLVILPGGTDGQPPTLPNSSAKYYIPLAKVTISNTNTIVSIEDEREPSIGPGFTIAAKVGRSAAQTITSGLETSVLFTVKHYDNCNIWNGGYKLTAPKTGLYLATLCINWQTNTNGSRIHRIRKNGSTVIQEEQFPSGSASFTRTITTVTRLSKGDYIEALVLQNSGVNLDIGVLGESQPSLSLTFLSE</sequence>
<proteinExistence type="predicted"/>
<dbReference type="InterPro" id="IPR008983">
    <property type="entry name" value="Tumour_necrosis_fac-like_dom"/>
</dbReference>
<dbReference type="Proteomes" id="UP001596500">
    <property type="component" value="Unassembled WGS sequence"/>
</dbReference>